<gene>
    <name evidence="1" type="ORF">HAX54_010163</name>
</gene>
<sequence length="80" mass="9036">MEAVSHWHIGVQSVVPRHVDVRPCFLSSAVGICIVPWSRCVVPINVPHQGQCIHMLYPEHIRDQAVPRRQIEALGSMACW</sequence>
<reference evidence="1 2" key="1">
    <citation type="journal article" date="2021" name="BMC Genomics">
        <title>Datura genome reveals duplications of psychoactive alkaloid biosynthetic genes and high mutation rate following tissue culture.</title>
        <authorList>
            <person name="Rajewski A."/>
            <person name="Carter-House D."/>
            <person name="Stajich J."/>
            <person name="Litt A."/>
        </authorList>
    </citation>
    <scope>NUCLEOTIDE SEQUENCE [LARGE SCALE GENOMIC DNA]</scope>
    <source>
        <strain evidence="1">AR-01</strain>
    </source>
</reference>
<evidence type="ECO:0000313" key="2">
    <source>
        <dbReference type="Proteomes" id="UP000823775"/>
    </source>
</evidence>
<dbReference type="EMBL" id="JACEIK010001555">
    <property type="protein sequence ID" value="MCD7470370.1"/>
    <property type="molecule type" value="Genomic_DNA"/>
</dbReference>
<organism evidence="1 2">
    <name type="scientific">Datura stramonium</name>
    <name type="common">Jimsonweed</name>
    <name type="synonym">Common thornapple</name>
    <dbReference type="NCBI Taxonomy" id="4076"/>
    <lineage>
        <taxon>Eukaryota</taxon>
        <taxon>Viridiplantae</taxon>
        <taxon>Streptophyta</taxon>
        <taxon>Embryophyta</taxon>
        <taxon>Tracheophyta</taxon>
        <taxon>Spermatophyta</taxon>
        <taxon>Magnoliopsida</taxon>
        <taxon>eudicotyledons</taxon>
        <taxon>Gunneridae</taxon>
        <taxon>Pentapetalae</taxon>
        <taxon>asterids</taxon>
        <taxon>lamiids</taxon>
        <taxon>Solanales</taxon>
        <taxon>Solanaceae</taxon>
        <taxon>Solanoideae</taxon>
        <taxon>Datureae</taxon>
        <taxon>Datura</taxon>
    </lineage>
</organism>
<proteinExistence type="predicted"/>
<feature type="non-terminal residue" evidence="1">
    <location>
        <position position="80"/>
    </location>
</feature>
<comment type="caution">
    <text evidence="1">The sequence shown here is derived from an EMBL/GenBank/DDBJ whole genome shotgun (WGS) entry which is preliminary data.</text>
</comment>
<protein>
    <submittedName>
        <fullName evidence="1">Uncharacterized protein</fullName>
    </submittedName>
</protein>
<accession>A0ABS8THD7</accession>
<dbReference type="Proteomes" id="UP000823775">
    <property type="component" value="Unassembled WGS sequence"/>
</dbReference>
<evidence type="ECO:0000313" key="1">
    <source>
        <dbReference type="EMBL" id="MCD7470370.1"/>
    </source>
</evidence>
<name>A0ABS8THD7_DATST</name>
<keyword evidence="2" id="KW-1185">Reference proteome</keyword>